<dbReference type="SMART" id="SM00327">
    <property type="entry name" value="VWA"/>
    <property type="match status" value="1"/>
</dbReference>
<protein>
    <submittedName>
        <fullName evidence="3">Ca-activated chloride channel family protein</fullName>
    </submittedName>
</protein>
<dbReference type="AlphaFoldDB" id="A0A4Q7L5M2"/>
<dbReference type="PROSITE" id="PS51257">
    <property type="entry name" value="PROKAR_LIPOPROTEIN"/>
    <property type="match status" value="1"/>
</dbReference>
<dbReference type="GO" id="GO:0015689">
    <property type="term" value="P:molybdate ion transport"/>
    <property type="evidence" value="ECO:0007669"/>
    <property type="project" value="TreeGrafter"/>
</dbReference>
<dbReference type="PANTHER" id="PTHR30632">
    <property type="entry name" value="MOLYBDATE-BINDING PERIPLASMIC PROTEIN"/>
    <property type="match status" value="1"/>
</dbReference>
<evidence type="ECO:0000313" key="4">
    <source>
        <dbReference type="Proteomes" id="UP000294257"/>
    </source>
</evidence>
<dbReference type="Pfam" id="PF00092">
    <property type="entry name" value="VWA"/>
    <property type="match status" value="1"/>
</dbReference>
<sequence length="530" mass="57983">MRTLTKAPGALLCVALLATAACTSGQSDDQRPTGTTLRVIASSELADMRPLLDQMRKETGVELVIEHRGTIDATNSLTPGNYQHDIAWLSTDRYFDLKLIRSGYTGPRPISNRFMVTPLAIGVKPRTAEALRSSTADRHLSWADLADRAAMGMTRFGMADPRHAGSGLSALIGVATAAADTGRALRPEDVTCDRLRGLFTGRTLNADTSAQLAEEFTAKQDSADALINYESVLLSMNASGKLREPLEILYPRDGLVLFDYPMLLLDPAKREAYDKVIAWLTTDRAQQEIMERTKRRPLDTRIPRDPRFRELSTNTLYFPGQQEVIDKVLAEYGRPQSQKPAHVVFALDFSGSMAGSRIAALRSTFAGLTGGDPSTVGKFVRFYKGERFTVLRFGGQVLDERDFTISGQQDLDAIRDHIAVDGFDPSTGVWAALDRAYAKAAELTREHPDVPVTVVLMTDGESNTGPALSEFLRRHDALPPAAKAVRTYAVRFGEANAAELRRAAEATGGRMVDANATSLSQAFKEIRGCR</sequence>
<dbReference type="PANTHER" id="PTHR30632:SF0">
    <property type="entry name" value="SULFATE-BINDING PROTEIN"/>
    <property type="match status" value="1"/>
</dbReference>
<evidence type="ECO:0000313" key="3">
    <source>
        <dbReference type="EMBL" id="RZS44546.1"/>
    </source>
</evidence>
<feature type="signal peptide" evidence="1">
    <location>
        <begin position="1"/>
        <end position="20"/>
    </location>
</feature>
<dbReference type="InterPro" id="IPR002035">
    <property type="entry name" value="VWF_A"/>
</dbReference>
<dbReference type="Gene3D" id="3.40.190.10">
    <property type="entry name" value="Periplasmic binding protein-like II"/>
    <property type="match status" value="2"/>
</dbReference>
<dbReference type="SUPFAM" id="SSF53300">
    <property type="entry name" value="vWA-like"/>
    <property type="match status" value="1"/>
</dbReference>
<proteinExistence type="predicted"/>
<dbReference type="OrthoDB" id="3170630at2"/>
<evidence type="ECO:0000256" key="1">
    <source>
        <dbReference type="SAM" id="SignalP"/>
    </source>
</evidence>
<dbReference type="Proteomes" id="UP000294257">
    <property type="component" value="Unassembled WGS sequence"/>
</dbReference>
<dbReference type="PROSITE" id="PS50234">
    <property type="entry name" value="VWFA"/>
    <property type="match status" value="1"/>
</dbReference>
<comment type="caution">
    <text evidence="3">The sequence shown here is derived from an EMBL/GenBank/DDBJ whole genome shotgun (WGS) entry which is preliminary data.</text>
</comment>
<keyword evidence="1" id="KW-0732">Signal</keyword>
<dbReference type="InterPro" id="IPR036465">
    <property type="entry name" value="vWFA_dom_sf"/>
</dbReference>
<dbReference type="Gene3D" id="3.40.50.410">
    <property type="entry name" value="von Willebrand factor, type A domain"/>
    <property type="match status" value="1"/>
</dbReference>
<name>A0A4Q7L5M2_9PSEU</name>
<accession>A0A4Q7L5M2</accession>
<dbReference type="CDD" id="cd00198">
    <property type="entry name" value="vWFA"/>
    <property type="match status" value="1"/>
</dbReference>
<dbReference type="GO" id="GO:0030973">
    <property type="term" value="F:molybdate ion binding"/>
    <property type="evidence" value="ECO:0007669"/>
    <property type="project" value="TreeGrafter"/>
</dbReference>
<gene>
    <name evidence="3" type="ORF">EV193_101422</name>
</gene>
<feature type="chain" id="PRO_5038580462" evidence="1">
    <location>
        <begin position="21"/>
        <end position="530"/>
    </location>
</feature>
<dbReference type="InterPro" id="IPR050682">
    <property type="entry name" value="ModA/WtpA"/>
</dbReference>
<dbReference type="SUPFAM" id="SSF53850">
    <property type="entry name" value="Periplasmic binding protein-like II"/>
    <property type="match status" value="1"/>
</dbReference>
<organism evidence="3 4">
    <name type="scientific">Herbihabitans rhizosphaerae</name>
    <dbReference type="NCBI Taxonomy" id="1872711"/>
    <lineage>
        <taxon>Bacteria</taxon>
        <taxon>Bacillati</taxon>
        <taxon>Actinomycetota</taxon>
        <taxon>Actinomycetes</taxon>
        <taxon>Pseudonocardiales</taxon>
        <taxon>Pseudonocardiaceae</taxon>
        <taxon>Herbihabitans</taxon>
    </lineage>
</organism>
<dbReference type="EMBL" id="SGWQ01000001">
    <property type="protein sequence ID" value="RZS44546.1"/>
    <property type="molecule type" value="Genomic_DNA"/>
</dbReference>
<evidence type="ECO:0000259" key="2">
    <source>
        <dbReference type="PROSITE" id="PS50234"/>
    </source>
</evidence>
<dbReference type="Pfam" id="PF13531">
    <property type="entry name" value="SBP_bac_11"/>
    <property type="match status" value="1"/>
</dbReference>
<keyword evidence="4" id="KW-1185">Reference proteome</keyword>
<feature type="domain" description="VWFA" evidence="2">
    <location>
        <begin position="342"/>
        <end position="526"/>
    </location>
</feature>
<reference evidence="3 4" key="1">
    <citation type="submission" date="2019-02" db="EMBL/GenBank/DDBJ databases">
        <title>Genomic Encyclopedia of Type Strains, Phase IV (KMG-IV): sequencing the most valuable type-strain genomes for metagenomic binning, comparative biology and taxonomic classification.</title>
        <authorList>
            <person name="Goeker M."/>
        </authorList>
    </citation>
    <scope>NUCLEOTIDE SEQUENCE [LARGE SCALE GENOMIC DNA]</scope>
    <source>
        <strain evidence="3 4">DSM 101727</strain>
    </source>
</reference>